<feature type="compositionally biased region" description="Basic and acidic residues" evidence="1">
    <location>
        <begin position="9"/>
        <end position="18"/>
    </location>
</feature>
<protein>
    <submittedName>
        <fullName evidence="2">Uncharacterized protein</fullName>
    </submittedName>
</protein>
<evidence type="ECO:0000256" key="1">
    <source>
        <dbReference type="SAM" id="MobiDB-lite"/>
    </source>
</evidence>
<gene>
    <name evidence="2" type="ORF">llap_5210</name>
</gene>
<dbReference type="EMBL" id="KZ505823">
    <property type="protein sequence ID" value="PKU44487.1"/>
    <property type="molecule type" value="Genomic_DNA"/>
</dbReference>
<reference evidence="3" key="2">
    <citation type="submission" date="2017-12" db="EMBL/GenBank/DDBJ databases">
        <title>Genome sequence of the Bar-tailed Godwit (Limosa lapponica baueri).</title>
        <authorList>
            <person name="Lima N.C.B."/>
            <person name="Parody-Merino A.M."/>
            <person name="Battley P.F."/>
            <person name="Fidler A.E."/>
            <person name="Prosdocimi F."/>
        </authorList>
    </citation>
    <scope>NUCLEOTIDE SEQUENCE [LARGE SCALE GENOMIC DNA]</scope>
</reference>
<name>A0A2I0UEK2_LIMLA</name>
<reference evidence="3" key="1">
    <citation type="submission" date="2017-11" db="EMBL/GenBank/DDBJ databases">
        <authorList>
            <person name="Lima N.C."/>
            <person name="Parody-Merino A.M."/>
            <person name="Battley P.F."/>
            <person name="Fidler A.E."/>
            <person name="Prosdocimi F."/>
        </authorList>
    </citation>
    <scope>NUCLEOTIDE SEQUENCE [LARGE SCALE GENOMIC DNA]</scope>
</reference>
<accession>A0A2I0UEK2</accession>
<feature type="region of interest" description="Disordered" evidence="1">
    <location>
        <begin position="1"/>
        <end position="22"/>
    </location>
</feature>
<dbReference type="Proteomes" id="UP000233556">
    <property type="component" value="Unassembled WGS sequence"/>
</dbReference>
<organism evidence="2 3">
    <name type="scientific">Limosa lapponica baueri</name>
    <dbReference type="NCBI Taxonomy" id="1758121"/>
    <lineage>
        <taxon>Eukaryota</taxon>
        <taxon>Metazoa</taxon>
        <taxon>Chordata</taxon>
        <taxon>Craniata</taxon>
        <taxon>Vertebrata</taxon>
        <taxon>Euteleostomi</taxon>
        <taxon>Archelosauria</taxon>
        <taxon>Archosauria</taxon>
        <taxon>Dinosauria</taxon>
        <taxon>Saurischia</taxon>
        <taxon>Theropoda</taxon>
        <taxon>Coelurosauria</taxon>
        <taxon>Aves</taxon>
        <taxon>Neognathae</taxon>
        <taxon>Neoaves</taxon>
        <taxon>Charadriiformes</taxon>
        <taxon>Scolopacidae</taxon>
        <taxon>Limosa</taxon>
    </lineage>
</organism>
<evidence type="ECO:0000313" key="2">
    <source>
        <dbReference type="EMBL" id="PKU44487.1"/>
    </source>
</evidence>
<keyword evidence="3" id="KW-1185">Reference proteome</keyword>
<proteinExistence type="predicted"/>
<sequence>MVEGLDGIPVHKSEDGRDYTTSPDDTVNLFKVEVSNNVLYSTFPYLAEVSTSLITSRSPNSRGVDKKDWHNILVLVHNDVYVHSD</sequence>
<evidence type="ECO:0000313" key="3">
    <source>
        <dbReference type="Proteomes" id="UP000233556"/>
    </source>
</evidence>
<dbReference type="AlphaFoldDB" id="A0A2I0UEK2"/>